<evidence type="ECO:0000256" key="1">
    <source>
        <dbReference type="ARBA" id="ARBA00004370"/>
    </source>
</evidence>
<gene>
    <name evidence="8" type="ORF">KSB_26790</name>
</gene>
<feature type="region of interest" description="Disordered" evidence="5">
    <location>
        <begin position="39"/>
        <end position="64"/>
    </location>
</feature>
<evidence type="ECO:0000256" key="3">
    <source>
        <dbReference type="ARBA" id="ARBA00022676"/>
    </source>
</evidence>
<dbReference type="Pfam" id="PF06925">
    <property type="entry name" value="MGDG_synth"/>
    <property type="match status" value="1"/>
</dbReference>
<evidence type="ECO:0000259" key="7">
    <source>
        <dbReference type="Pfam" id="PF06925"/>
    </source>
</evidence>
<evidence type="ECO:0000256" key="5">
    <source>
        <dbReference type="SAM" id="MobiDB-lite"/>
    </source>
</evidence>
<dbReference type="PANTHER" id="PTHR43025">
    <property type="entry name" value="MONOGALACTOSYLDIACYLGLYCEROL SYNTHASE"/>
    <property type="match status" value="1"/>
</dbReference>
<dbReference type="InterPro" id="IPR009695">
    <property type="entry name" value="Diacylglyc_glucosyltr_N"/>
</dbReference>
<sequence length="495" mass="55780">MKQRTILFLIADTGAGHRSAANAIHNAIKLISQQEQEAWQAQQVNQHTDSETTGATSKATNSLPEPTNYRVEIVDVFEEYSRFPLREAVKLYGPTIRYNPKLFGDVFHLSNQEGTVKAVQTLATPLILNGLMRLITSVQPDIIVSIHPLLNHVTVHALQELGLKIPFLTVVTDLVTIHYTWFAEGADAYIVPTEEAKRLYLQRGLDPKRLHMLGMPIDPKFTLPTEEKEALRKRFNLQNDLPTVLLVGGGDGAGGLQAAVKAISQARLPVQLMVVTGRNRRLYAHLQRTRSNFHVPAKIFGFVHNMPELMRAADIIVTKAGPGTICEALSCDLPIILSGYVPGQEEGNVEFVLHNDLGVLALDPRTLVNELRKLIKPGSEILQRRLANARNISRARASFDIAQCILSYLPTPETGSIWQSRQWQRQQQRLSGRLRSSIRIRRQGVRVRRPVISKTLLRNPVMRRFARTRDISENSTTLDTSPNERAVKRFRRIRR</sequence>
<dbReference type="InterPro" id="IPR050519">
    <property type="entry name" value="Glycosyltransf_28_UgtP"/>
</dbReference>
<protein>
    <submittedName>
        <fullName evidence="8">Galactosyldiacylglycerol synthase</fullName>
    </submittedName>
</protein>
<keyword evidence="3" id="KW-0328">Glycosyltransferase</keyword>
<feature type="compositionally biased region" description="Polar residues" evidence="5">
    <location>
        <begin position="44"/>
        <end position="64"/>
    </location>
</feature>
<comment type="similarity">
    <text evidence="2">Belongs to the glycosyltransferase 28 family.</text>
</comment>
<dbReference type="PANTHER" id="PTHR43025:SF3">
    <property type="entry name" value="MONOGALACTOSYLDIACYLGLYCEROL SYNTHASE 1, CHLOROPLASTIC"/>
    <property type="match status" value="1"/>
</dbReference>
<feature type="domain" description="Glycosyl transferase family 28 C-terminal" evidence="6">
    <location>
        <begin position="243"/>
        <end position="378"/>
    </location>
</feature>
<dbReference type="SUPFAM" id="SSF53756">
    <property type="entry name" value="UDP-Glycosyltransferase/glycogen phosphorylase"/>
    <property type="match status" value="1"/>
</dbReference>
<dbReference type="Pfam" id="PF04101">
    <property type="entry name" value="Glyco_tran_28_C"/>
    <property type="match status" value="1"/>
</dbReference>
<comment type="caution">
    <text evidence="8">The sequence shown here is derived from an EMBL/GenBank/DDBJ whole genome shotgun (WGS) entry which is preliminary data.</text>
</comment>
<dbReference type="InterPro" id="IPR007235">
    <property type="entry name" value="Glyco_trans_28_C"/>
</dbReference>
<dbReference type="Proteomes" id="UP000654345">
    <property type="component" value="Unassembled WGS sequence"/>
</dbReference>
<dbReference type="RefSeq" id="WP_201370943.1">
    <property type="nucleotide sequence ID" value="NZ_BNJG01000001.1"/>
</dbReference>
<evidence type="ECO:0000313" key="9">
    <source>
        <dbReference type="Proteomes" id="UP000654345"/>
    </source>
</evidence>
<dbReference type="Gene3D" id="3.40.50.2000">
    <property type="entry name" value="Glycogen Phosphorylase B"/>
    <property type="match status" value="1"/>
</dbReference>
<evidence type="ECO:0000256" key="4">
    <source>
        <dbReference type="ARBA" id="ARBA00022679"/>
    </source>
</evidence>
<keyword evidence="9" id="KW-1185">Reference proteome</keyword>
<comment type="subcellular location">
    <subcellularLocation>
        <location evidence="1">Membrane</location>
    </subcellularLocation>
</comment>
<feature type="domain" description="Diacylglycerol glucosyltransferase N-terminal" evidence="7">
    <location>
        <begin position="67"/>
        <end position="217"/>
    </location>
</feature>
<keyword evidence="4" id="KW-0808">Transferase</keyword>
<reference evidence="8 9" key="1">
    <citation type="journal article" date="2021" name="Int. J. Syst. Evol. Microbiol.">
        <title>Reticulibacter mediterranei gen. nov., sp. nov., within the new family Reticulibacteraceae fam. nov., and Ktedonospora formicarum gen. nov., sp. nov., Ktedonobacter robiniae sp. nov., Dictyobacter formicarum sp. nov. and Dictyobacter arantiisoli sp. nov., belonging to the class Ktedonobacteria.</title>
        <authorList>
            <person name="Yabe S."/>
            <person name="Zheng Y."/>
            <person name="Wang C.M."/>
            <person name="Sakai Y."/>
            <person name="Abe K."/>
            <person name="Yokota A."/>
            <person name="Donadio S."/>
            <person name="Cavaletti L."/>
            <person name="Monciardini P."/>
        </authorList>
    </citation>
    <scope>NUCLEOTIDE SEQUENCE [LARGE SCALE GENOMIC DNA]</scope>
    <source>
        <strain evidence="8 9">SOSP1-30</strain>
    </source>
</reference>
<accession>A0ABQ3UN89</accession>
<name>A0ABQ3UN89_9CHLR</name>
<dbReference type="EMBL" id="BNJG01000001">
    <property type="protein sequence ID" value="GHO54204.1"/>
    <property type="molecule type" value="Genomic_DNA"/>
</dbReference>
<organism evidence="8 9">
    <name type="scientific">Ktedonobacter robiniae</name>
    <dbReference type="NCBI Taxonomy" id="2778365"/>
    <lineage>
        <taxon>Bacteria</taxon>
        <taxon>Bacillati</taxon>
        <taxon>Chloroflexota</taxon>
        <taxon>Ktedonobacteria</taxon>
        <taxon>Ktedonobacterales</taxon>
        <taxon>Ktedonobacteraceae</taxon>
        <taxon>Ktedonobacter</taxon>
    </lineage>
</organism>
<proteinExistence type="inferred from homology"/>
<evidence type="ECO:0000256" key="2">
    <source>
        <dbReference type="ARBA" id="ARBA00006962"/>
    </source>
</evidence>
<evidence type="ECO:0000313" key="8">
    <source>
        <dbReference type="EMBL" id="GHO54204.1"/>
    </source>
</evidence>
<evidence type="ECO:0000259" key="6">
    <source>
        <dbReference type="Pfam" id="PF04101"/>
    </source>
</evidence>